<dbReference type="EMBL" id="NQWI01000011">
    <property type="protein sequence ID" value="PDW04350.1"/>
    <property type="molecule type" value="Genomic_DNA"/>
</dbReference>
<feature type="domain" description="Pyrrolo-quinoline quinone repeat" evidence="2">
    <location>
        <begin position="207"/>
        <end position="363"/>
    </location>
</feature>
<keyword evidence="4" id="KW-1185">Reference proteome</keyword>
<organism evidence="3 4">
    <name type="scientific">Candidatus Viridilinea mediisalina</name>
    <dbReference type="NCBI Taxonomy" id="2024553"/>
    <lineage>
        <taxon>Bacteria</taxon>
        <taxon>Bacillati</taxon>
        <taxon>Chloroflexota</taxon>
        <taxon>Chloroflexia</taxon>
        <taxon>Chloroflexales</taxon>
        <taxon>Chloroflexineae</taxon>
        <taxon>Oscillochloridaceae</taxon>
        <taxon>Candidatus Viridilinea</taxon>
    </lineage>
</organism>
<dbReference type="InterPro" id="IPR011047">
    <property type="entry name" value="Quinoprotein_ADH-like_sf"/>
</dbReference>
<evidence type="ECO:0000313" key="4">
    <source>
        <dbReference type="Proteomes" id="UP000220527"/>
    </source>
</evidence>
<dbReference type="PANTHER" id="PTHR34512:SF30">
    <property type="entry name" value="OUTER MEMBRANE PROTEIN ASSEMBLY FACTOR BAMB"/>
    <property type="match status" value="1"/>
</dbReference>
<dbReference type="PANTHER" id="PTHR34512">
    <property type="entry name" value="CELL SURFACE PROTEIN"/>
    <property type="match status" value="1"/>
</dbReference>
<dbReference type="InterPro" id="IPR015943">
    <property type="entry name" value="WD40/YVTN_repeat-like_dom_sf"/>
</dbReference>
<gene>
    <name evidence="3" type="ORF">CJ255_04145</name>
</gene>
<evidence type="ECO:0000256" key="1">
    <source>
        <dbReference type="SAM" id="MobiDB-lite"/>
    </source>
</evidence>
<feature type="region of interest" description="Disordered" evidence="1">
    <location>
        <begin position="82"/>
        <end position="128"/>
    </location>
</feature>
<dbReference type="RefSeq" id="WP_097642828.1">
    <property type="nucleotide sequence ID" value="NZ_NQWI01000011.1"/>
</dbReference>
<dbReference type="SUPFAM" id="SSF50998">
    <property type="entry name" value="Quinoprotein alcohol dehydrogenase-like"/>
    <property type="match status" value="1"/>
</dbReference>
<dbReference type="Gene3D" id="2.130.10.10">
    <property type="entry name" value="YVTN repeat-like/Quinoprotein amine dehydrogenase"/>
    <property type="match status" value="1"/>
</dbReference>
<evidence type="ECO:0000259" key="2">
    <source>
        <dbReference type="Pfam" id="PF13360"/>
    </source>
</evidence>
<dbReference type="SMART" id="SM00564">
    <property type="entry name" value="PQQ"/>
    <property type="match status" value="3"/>
</dbReference>
<feature type="compositionally biased region" description="Polar residues" evidence="1">
    <location>
        <begin position="50"/>
        <end position="59"/>
    </location>
</feature>
<dbReference type="InterPro" id="IPR018391">
    <property type="entry name" value="PQQ_b-propeller_rpt"/>
</dbReference>
<protein>
    <recommendedName>
        <fullName evidence="2">Pyrrolo-quinoline quinone repeat domain-containing protein</fullName>
    </recommendedName>
</protein>
<sequence>MAPTLSKWIKFVPIVVVLVALMLIAYTLQSGVRATTPTSPPEEGIPTAVPATSGSGAELTSGSEQVFLPLVVAAGTVTPIPPTATPTRVGDVPPTVTPTRVGDVPPTATPTRVPAATATPSATPTAPDPGPVTTGWHQLGGNPQRTHFVEAELPAPTGGMEQRNRDWRLLWIWNGPTESGGPSANHVRLPDSVAPVIGAGRLYFGDREGNVRAISATNGSEVWVQNVGGRILDVGAYDPVTQAVYFASTNGQLVKLRADNGAILGQLDTGSAIEGAVLLVGERAYVGNAAGRLIAVNLSDMSQAWSYNAGAPLYASSAYSAAQGGLIIFPSEDSYVHAVRVADGSRAWRSQVNSSPRPERPTRPERRFPDVYPVVAEAAGVVIVRSHFNWYLTWTPDGGAYSDQEQTRQYIAQNPRYESFFVLDLATGQPRFTPPLLGGAMGNGSYYYSAPPAAVVRRLPDGSDVAYLLWRNRDVCRLSAAHCDGREDTTFGEMDLNTGRIRFIQDYKNEGTIRFPTDEQGPLTMVGNVLFHGHWMSLGSIRIPDRSIGGDRYENPIPSQEYLSVSNTMAAHQCSRRIADERFCPEGHNPPGDGYWLDPGFYLYAHDRNVYDMFWHPPVRGPIFDGGVLYWRSSDGAIVALAPR</sequence>
<dbReference type="Pfam" id="PF13360">
    <property type="entry name" value="PQQ_2"/>
    <property type="match status" value="1"/>
</dbReference>
<dbReference type="OrthoDB" id="138237at2"/>
<name>A0A2A6RNC9_9CHLR</name>
<dbReference type="InterPro" id="IPR002372">
    <property type="entry name" value="PQQ_rpt_dom"/>
</dbReference>
<proteinExistence type="predicted"/>
<accession>A0A2A6RNC9</accession>
<evidence type="ECO:0000313" key="3">
    <source>
        <dbReference type="EMBL" id="PDW04350.1"/>
    </source>
</evidence>
<comment type="caution">
    <text evidence="3">The sequence shown here is derived from an EMBL/GenBank/DDBJ whole genome shotgun (WGS) entry which is preliminary data.</text>
</comment>
<feature type="compositionally biased region" description="Low complexity" evidence="1">
    <location>
        <begin position="105"/>
        <end position="125"/>
    </location>
</feature>
<dbReference type="Proteomes" id="UP000220527">
    <property type="component" value="Unassembled WGS sequence"/>
</dbReference>
<dbReference type="AlphaFoldDB" id="A0A2A6RNC9"/>
<feature type="region of interest" description="Disordered" evidence="1">
    <location>
        <begin position="33"/>
        <end position="59"/>
    </location>
</feature>
<reference evidence="4" key="1">
    <citation type="submission" date="2017-08" db="EMBL/GenBank/DDBJ databases">
        <authorList>
            <person name="Grouzdev D.S."/>
            <person name="Gaisin V.A."/>
            <person name="Rysina M.S."/>
            <person name="Gorlenko V.M."/>
        </authorList>
    </citation>
    <scope>NUCLEOTIDE SEQUENCE [LARGE SCALE GENOMIC DNA]</scope>
    <source>
        <strain evidence="4">Kir15-3F</strain>
    </source>
</reference>